<evidence type="ECO:0000313" key="4">
    <source>
        <dbReference type="EMBL" id="QDV33690.1"/>
    </source>
</evidence>
<dbReference type="OrthoDB" id="271331at2"/>
<dbReference type="Gene3D" id="3.30.470.20">
    <property type="entry name" value="ATP-grasp fold, B domain"/>
    <property type="match status" value="1"/>
</dbReference>
<dbReference type="GO" id="GO:0005524">
    <property type="term" value="F:ATP binding"/>
    <property type="evidence" value="ECO:0007669"/>
    <property type="project" value="UniProtKB-UniRule"/>
</dbReference>
<proteinExistence type="predicted"/>
<feature type="compositionally biased region" description="Low complexity" evidence="2">
    <location>
        <begin position="171"/>
        <end position="189"/>
    </location>
</feature>
<accession>A0A518GYL1</accession>
<name>A0A518GYL1_9BACT</name>
<organism evidence="4 5">
    <name type="scientific">Tautonia plasticadhaerens</name>
    <dbReference type="NCBI Taxonomy" id="2527974"/>
    <lineage>
        <taxon>Bacteria</taxon>
        <taxon>Pseudomonadati</taxon>
        <taxon>Planctomycetota</taxon>
        <taxon>Planctomycetia</taxon>
        <taxon>Isosphaerales</taxon>
        <taxon>Isosphaeraceae</taxon>
        <taxon>Tautonia</taxon>
    </lineage>
</organism>
<evidence type="ECO:0000256" key="2">
    <source>
        <dbReference type="SAM" id="MobiDB-lite"/>
    </source>
</evidence>
<dbReference type="InterPro" id="IPR003806">
    <property type="entry name" value="ATP-grasp_PylC-type"/>
</dbReference>
<evidence type="ECO:0000313" key="5">
    <source>
        <dbReference type="Proteomes" id="UP000317835"/>
    </source>
</evidence>
<dbReference type="Pfam" id="PF02655">
    <property type="entry name" value="ATP-grasp_3"/>
    <property type="match status" value="1"/>
</dbReference>
<dbReference type="InterPro" id="IPR011761">
    <property type="entry name" value="ATP-grasp"/>
</dbReference>
<dbReference type="AlphaFoldDB" id="A0A518GYL1"/>
<gene>
    <name evidence="4" type="ORF">ElP_15660</name>
</gene>
<feature type="region of interest" description="Disordered" evidence="2">
    <location>
        <begin position="154"/>
        <end position="189"/>
    </location>
</feature>
<evidence type="ECO:0000256" key="1">
    <source>
        <dbReference type="PROSITE-ProRule" id="PRU00409"/>
    </source>
</evidence>
<keyword evidence="1" id="KW-0547">Nucleotide-binding</keyword>
<dbReference type="EMBL" id="CP036426">
    <property type="protein sequence ID" value="QDV33690.1"/>
    <property type="molecule type" value="Genomic_DNA"/>
</dbReference>
<sequence>MTRMESGDSGARRERSVLVHEFVTGGGLAGAELPPSLRAEGDAMRRALAADFARVPGVRVVMTLDARSPHEPGPWDLVRVGPGQEPGAFARLSGDADYTLVIAPETGGILFDRARILDRLGARSLGCTPASIADAGNKLVAFDRFLAAGVRTPPTRAVSPRDAWPRRVDFPTGGPAAPPSAAGPLDGPATTRAAEAEVGHPAVLKPVDGAGSTHTFLLEGEADWPDPGWSPEVALLQPRVDGDLRSASVLVDREGRPHVLGFASQRTAVDRGRISYEGGIAPLRFGEGELRMVSRVVRALPGLRGWVGIDFVDDGTGMPVVLEVNPRPTTSVVAFLDLLGPGTLATAWLALFEDAPKDLLAGLFRRIRSRLDSPIAFDPDGSIHPLPEGARP</sequence>
<dbReference type="InterPro" id="IPR040803">
    <property type="entry name" value="MfnD_preATP-grasp"/>
</dbReference>
<evidence type="ECO:0000259" key="3">
    <source>
        <dbReference type="PROSITE" id="PS50975"/>
    </source>
</evidence>
<dbReference type="Gene3D" id="3.40.50.11770">
    <property type="match status" value="1"/>
</dbReference>
<dbReference type="GO" id="GO:0046872">
    <property type="term" value="F:metal ion binding"/>
    <property type="evidence" value="ECO:0007669"/>
    <property type="project" value="InterPro"/>
</dbReference>
<dbReference type="KEGG" id="tpla:ElP_15660"/>
<dbReference type="SUPFAM" id="SSF56059">
    <property type="entry name" value="Glutathione synthetase ATP-binding domain-like"/>
    <property type="match status" value="1"/>
</dbReference>
<dbReference type="Proteomes" id="UP000317835">
    <property type="component" value="Chromosome"/>
</dbReference>
<feature type="domain" description="ATP-grasp" evidence="3">
    <location>
        <begin position="166"/>
        <end position="360"/>
    </location>
</feature>
<reference evidence="4 5" key="1">
    <citation type="submission" date="2019-02" db="EMBL/GenBank/DDBJ databases">
        <title>Deep-cultivation of Planctomycetes and their phenomic and genomic characterization uncovers novel biology.</title>
        <authorList>
            <person name="Wiegand S."/>
            <person name="Jogler M."/>
            <person name="Boedeker C."/>
            <person name="Pinto D."/>
            <person name="Vollmers J."/>
            <person name="Rivas-Marin E."/>
            <person name="Kohn T."/>
            <person name="Peeters S.H."/>
            <person name="Heuer A."/>
            <person name="Rast P."/>
            <person name="Oberbeckmann S."/>
            <person name="Bunk B."/>
            <person name="Jeske O."/>
            <person name="Meyerdierks A."/>
            <person name="Storesund J.E."/>
            <person name="Kallscheuer N."/>
            <person name="Luecker S."/>
            <person name="Lage O.M."/>
            <person name="Pohl T."/>
            <person name="Merkel B.J."/>
            <person name="Hornburger P."/>
            <person name="Mueller R.-W."/>
            <person name="Bruemmer F."/>
            <person name="Labrenz M."/>
            <person name="Spormann A.M."/>
            <person name="Op den Camp H."/>
            <person name="Overmann J."/>
            <person name="Amann R."/>
            <person name="Jetten M.S.M."/>
            <person name="Mascher T."/>
            <person name="Medema M.H."/>
            <person name="Devos D.P."/>
            <person name="Kaster A.-K."/>
            <person name="Ovreas L."/>
            <person name="Rohde M."/>
            <person name="Galperin M.Y."/>
            <person name="Jogler C."/>
        </authorList>
    </citation>
    <scope>NUCLEOTIDE SEQUENCE [LARGE SCALE GENOMIC DNA]</scope>
    <source>
        <strain evidence="4 5">ElP</strain>
    </source>
</reference>
<dbReference type="RefSeq" id="WP_145268034.1">
    <property type="nucleotide sequence ID" value="NZ_CP036426.1"/>
</dbReference>
<dbReference type="PROSITE" id="PS50975">
    <property type="entry name" value="ATP_GRASP"/>
    <property type="match status" value="1"/>
</dbReference>
<dbReference type="Pfam" id="PF18301">
    <property type="entry name" value="preATP-grasp_3"/>
    <property type="match status" value="1"/>
</dbReference>
<keyword evidence="5" id="KW-1185">Reference proteome</keyword>
<keyword evidence="1" id="KW-0067">ATP-binding</keyword>
<protein>
    <submittedName>
        <fullName evidence="4">Carbamoyl phosphate synthase-like protein</fullName>
    </submittedName>
</protein>